<evidence type="ECO:0000313" key="8">
    <source>
        <dbReference type="EMBL" id="OAN50312.1"/>
    </source>
</evidence>
<protein>
    <recommendedName>
        <fullName evidence="7">Core-binding (CB) domain-containing protein</fullName>
    </recommendedName>
</protein>
<evidence type="ECO:0000256" key="4">
    <source>
        <dbReference type="ARBA" id="ARBA00023172"/>
    </source>
</evidence>
<dbReference type="STRING" id="1285242.A6A04_02630"/>
<accession>A0A178MNF5</accession>
<dbReference type="Gene3D" id="1.10.150.130">
    <property type="match status" value="1"/>
</dbReference>
<feature type="domain" description="Core-binding (CB)" evidence="7">
    <location>
        <begin position="95"/>
        <end position="181"/>
    </location>
</feature>
<feature type="region of interest" description="Disordered" evidence="6">
    <location>
        <begin position="1"/>
        <end position="24"/>
    </location>
</feature>
<evidence type="ECO:0000256" key="5">
    <source>
        <dbReference type="PROSITE-ProRule" id="PRU01248"/>
    </source>
</evidence>
<dbReference type="InterPro" id="IPR050090">
    <property type="entry name" value="Tyrosine_recombinase_XerCD"/>
</dbReference>
<evidence type="ECO:0000256" key="2">
    <source>
        <dbReference type="ARBA" id="ARBA00022908"/>
    </source>
</evidence>
<keyword evidence="2" id="KW-0229">DNA integration</keyword>
<dbReference type="GO" id="GO:0015074">
    <property type="term" value="P:DNA integration"/>
    <property type="evidence" value="ECO:0007669"/>
    <property type="project" value="UniProtKB-KW"/>
</dbReference>
<dbReference type="InterPro" id="IPR011010">
    <property type="entry name" value="DNA_brk_join_enz"/>
</dbReference>
<dbReference type="AlphaFoldDB" id="A0A178MNF5"/>
<dbReference type="GO" id="GO:0003677">
    <property type="term" value="F:DNA binding"/>
    <property type="evidence" value="ECO:0007669"/>
    <property type="project" value="UniProtKB-UniRule"/>
</dbReference>
<dbReference type="EMBL" id="LWQT01000055">
    <property type="protein sequence ID" value="OAN50312.1"/>
    <property type="molecule type" value="Genomic_DNA"/>
</dbReference>
<dbReference type="GO" id="GO:0006310">
    <property type="term" value="P:DNA recombination"/>
    <property type="evidence" value="ECO:0007669"/>
    <property type="project" value="UniProtKB-KW"/>
</dbReference>
<sequence>MAQDNENPGKKPTTMEREPKGTLDSRTFRDGQIYLFRRQDYVKPIWFCRIKVPSISGYVSRSTRTTNEHEAFRFAEDLYNRMLVKSIQGHDINGKRVSAAITEYVEAQTATASQKLSTKLRCQYLERIKPFFGTLQLNEMTTATVVDLLAWMEKHSRTNELSPNTIKRYATDLKQFLNWALEKDYIAKIPSFPKLRIGHNRRPHFDQRDYAKLTRYLREFVKHENSKTVRDRTMLANYVLILANTGIRVGEARTLKWRDIRDIPASKAGESANIALYVTGKTGPREVVARTPDVKTYLKRLL</sequence>
<evidence type="ECO:0000256" key="3">
    <source>
        <dbReference type="ARBA" id="ARBA00023125"/>
    </source>
</evidence>
<dbReference type="InterPro" id="IPR044068">
    <property type="entry name" value="CB"/>
</dbReference>
<dbReference type="Gene3D" id="1.10.443.10">
    <property type="entry name" value="Intergrase catalytic core"/>
    <property type="match status" value="1"/>
</dbReference>
<reference evidence="8 9" key="1">
    <citation type="submission" date="2016-04" db="EMBL/GenBank/DDBJ databases">
        <title>Draft genome sequence of freshwater magnetotactic bacteria Magnetospirillum marisnigri SP-1 and Magnetospirillum moscoviense BB-1.</title>
        <authorList>
            <person name="Koziaeva V."/>
            <person name="Dziuba M.V."/>
            <person name="Ivanov T.M."/>
            <person name="Kuznetsov B."/>
            <person name="Grouzdev D.S."/>
        </authorList>
    </citation>
    <scope>NUCLEOTIDE SEQUENCE [LARGE SCALE GENOMIC DNA]</scope>
    <source>
        <strain evidence="8 9">SP-1</strain>
    </source>
</reference>
<comment type="caution">
    <text evidence="8">The sequence shown here is derived from an EMBL/GenBank/DDBJ whole genome shotgun (WGS) entry which is preliminary data.</text>
</comment>
<feature type="compositionally biased region" description="Basic and acidic residues" evidence="6">
    <location>
        <begin position="7"/>
        <end position="24"/>
    </location>
</feature>
<dbReference type="RefSeq" id="WP_068492754.1">
    <property type="nucleotide sequence ID" value="NZ_LWQT01000055.1"/>
</dbReference>
<dbReference type="Proteomes" id="UP000078428">
    <property type="component" value="Unassembled WGS sequence"/>
</dbReference>
<keyword evidence="3 5" id="KW-0238">DNA-binding</keyword>
<dbReference type="PROSITE" id="PS51900">
    <property type="entry name" value="CB"/>
    <property type="match status" value="1"/>
</dbReference>
<name>A0A178MNF5_9PROT</name>
<dbReference type="Pfam" id="PF13102">
    <property type="entry name" value="Phage_int_SAM_5"/>
    <property type="match status" value="1"/>
</dbReference>
<gene>
    <name evidence="8" type="ORF">A6A04_02630</name>
</gene>
<dbReference type="InterPro" id="IPR025269">
    <property type="entry name" value="SAM-like_dom"/>
</dbReference>
<organism evidence="8 9">
    <name type="scientific">Paramagnetospirillum marisnigri</name>
    <dbReference type="NCBI Taxonomy" id="1285242"/>
    <lineage>
        <taxon>Bacteria</taxon>
        <taxon>Pseudomonadati</taxon>
        <taxon>Pseudomonadota</taxon>
        <taxon>Alphaproteobacteria</taxon>
        <taxon>Rhodospirillales</taxon>
        <taxon>Magnetospirillaceae</taxon>
        <taxon>Paramagnetospirillum</taxon>
    </lineage>
</organism>
<evidence type="ECO:0000313" key="9">
    <source>
        <dbReference type="Proteomes" id="UP000078428"/>
    </source>
</evidence>
<evidence type="ECO:0000256" key="1">
    <source>
        <dbReference type="ARBA" id="ARBA00008857"/>
    </source>
</evidence>
<dbReference type="OrthoDB" id="102994at2"/>
<dbReference type="InterPro" id="IPR013762">
    <property type="entry name" value="Integrase-like_cat_sf"/>
</dbReference>
<dbReference type="PANTHER" id="PTHR30349:SF41">
    <property type="entry name" value="INTEGRASE_RECOMBINASE PROTEIN MJ0367-RELATED"/>
    <property type="match status" value="1"/>
</dbReference>
<keyword evidence="9" id="KW-1185">Reference proteome</keyword>
<keyword evidence="4" id="KW-0233">DNA recombination</keyword>
<evidence type="ECO:0000259" key="7">
    <source>
        <dbReference type="PROSITE" id="PS51900"/>
    </source>
</evidence>
<comment type="similarity">
    <text evidence="1">Belongs to the 'phage' integrase family.</text>
</comment>
<proteinExistence type="inferred from homology"/>
<dbReference type="InterPro" id="IPR010998">
    <property type="entry name" value="Integrase_recombinase_N"/>
</dbReference>
<evidence type="ECO:0000256" key="6">
    <source>
        <dbReference type="SAM" id="MobiDB-lite"/>
    </source>
</evidence>
<dbReference type="SUPFAM" id="SSF56349">
    <property type="entry name" value="DNA breaking-rejoining enzymes"/>
    <property type="match status" value="1"/>
</dbReference>
<dbReference type="PANTHER" id="PTHR30349">
    <property type="entry name" value="PHAGE INTEGRASE-RELATED"/>
    <property type="match status" value="1"/>
</dbReference>